<dbReference type="Proteomes" id="UP000189796">
    <property type="component" value="Chromosome I"/>
</dbReference>
<protein>
    <submittedName>
        <fullName evidence="1">Uncharacterized protein</fullName>
    </submittedName>
</protein>
<evidence type="ECO:0000313" key="1">
    <source>
        <dbReference type="EMBL" id="SHG88304.1"/>
    </source>
</evidence>
<organism evidence="1 2">
    <name type="scientific">Bradyrhizobium erythrophlei</name>
    <dbReference type="NCBI Taxonomy" id="1437360"/>
    <lineage>
        <taxon>Bacteria</taxon>
        <taxon>Pseudomonadati</taxon>
        <taxon>Pseudomonadota</taxon>
        <taxon>Alphaproteobacteria</taxon>
        <taxon>Hyphomicrobiales</taxon>
        <taxon>Nitrobacteraceae</taxon>
        <taxon>Bradyrhizobium</taxon>
    </lineage>
</organism>
<gene>
    <name evidence="1" type="ORF">SAMN05443248_2976</name>
</gene>
<reference evidence="1 2" key="1">
    <citation type="submission" date="2016-11" db="EMBL/GenBank/DDBJ databases">
        <authorList>
            <person name="Jaros S."/>
            <person name="Januszkiewicz K."/>
            <person name="Wedrychowicz H."/>
        </authorList>
    </citation>
    <scope>NUCLEOTIDE SEQUENCE [LARGE SCALE GENOMIC DNA]</scope>
    <source>
        <strain evidence="1 2">GAS138</strain>
    </source>
</reference>
<proteinExistence type="predicted"/>
<dbReference type="EMBL" id="LT670817">
    <property type="protein sequence ID" value="SHG88304.1"/>
    <property type="molecule type" value="Genomic_DNA"/>
</dbReference>
<name>A0A1M5NFE8_9BRAD</name>
<accession>A0A1M5NFE8</accession>
<dbReference type="OrthoDB" id="8238768at2"/>
<dbReference type="RefSeq" id="WP_079601902.1">
    <property type="nucleotide sequence ID" value="NZ_LT670817.1"/>
</dbReference>
<dbReference type="AlphaFoldDB" id="A0A1M5NFE8"/>
<evidence type="ECO:0000313" key="2">
    <source>
        <dbReference type="Proteomes" id="UP000189796"/>
    </source>
</evidence>
<sequence length="70" mass="7831">MLTKKPGCEHQFECEPNCMPAVRNSYHCDDCDVSWTDEWSCGCDDECPECGAAISPEESEELDACACEYL</sequence>